<name>A0A923E9F9_CLOTT</name>
<reference evidence="2 3" key="1">
    <citation type="submission" date="2020-04" db="EMBL/GenBank/DDBJ databases">
        <title>Genomic insights into acetone-butanol-ethanol (ABE) fermentation by sequencing solventogenic clostridia strains.</title>
        <authorList>
            <person name="Brown S."/>
        </authorList>
    </citation>
    <scope>NUCLEOTIDE SEQUENCE [LARGE SCALE GENOMIC DNA]</scope>
    <source>
        <strain evidence="2 3">DJ011</strain>
    </source>
</reference>
<dbReference type="EMBL" id="JAAZWO010000006">
    <property type="protein sequence ID" value="MBC2397566.1"/>
    <property type="molecule type" value="Genomic_DNA"/>
</dbReference>
<dbReference type="CDD" id="cd20206">
    <property type="entry name" value="YbbR"/>
    <property type="match status" value="1"/>
</dbReference>
<dbReference type="AlphaFoldDB" id="A0A923E9F9"/>
<dbReference type="Proteomes" id="UP000563151">
    <property type="component" value="Unassembled WGS sequence"/>
</dbReference>
<sequence>MDKKYKRQQIIVKICCVIASFGLWLYITSVLKPIGTYKKNIPVTIVNSEGIEQSKLTLVPDQKPYVTLTLKCTLNDIYSIKEEQFKIVADLDAYVLKMKKGENNVPVQIQKSPENITIVNSDNLFVNITLDDLIEKTVPLNVYTVGNPKEGYYSTKPSANITDVTVKGAGRFINQIHKAQVKCDISNMYRDLNITLPVQAVDVNGNIIKDVKVHPISTEVRVPIKKAKTVSINVKTTGKLNDNRVLDKITALPEKVDITGEENIINNINSLDTEVINLENVKGEEITSKLIVPKGVTLVNNNGYVKIKIASNYIINKEIPLTVKTINEDKNYSISLDKEQVTLTVSALQEEINNLKPEDIECYIDLKDLKEGQHSLQVKISLPESIKIISISPENITVNIKKKIIVEDENANKDK</sequence>
<evidence type="ECO:0000313" key="2">
    <source>
        <dbReference type="EMBL" id="MBC2397566.1"/>
    </source>
</evidence>
<evidence type="ECO:0000313" key="3">
    <source>
        <dbReference type="Proteomes" id="UP000563151"/>
    </source>
</evidence>
<proteinExistence type="predicted"/>
<evidence type="ECO:0000256" key="1">
    <source>
        <dbReference type="SAM" id="Phobius"/>
    </source>
</evidence>
<protein>
    <recommendedName>
        <fullName evidence="4">Membrane associated protein</fullName>
    </recommendedName>
</protein>
<dbReference type="Gene3D" id="2.170.120.30">
    <property type="match status" value="2"/>
</dbReference>
<feature type="transmembrane region" description="Helical" evidence="1">
    <location>
        <begin position="12"/>
        <end position="31"/>
    </location>
</feature>
<dbReference type="PANTHER" id="PTHR37804:SF1">
    <property type="entry name" value="CDAA REGULATORY PROTEIN CDAR"/>
    <property type="match status" value="1"/>
</dbReference>
<accession>A0A923E9F9</accession>
<dbReference type="PANTHER" id="PTHR37804">
    <property type="entry name" value="CDAA REGULATORY PROTEIN CDAR"/>
    <property type="match status" value="1"/>
</dbReference>
<keyword evidence="1" id="KW-1133">Transmembrane helix</keyword>
<dbReference type="Pfam" id="PF07949">
    <property type="entry name" value="YbbR"/>
    <property type="match status" value="3"/>
</dbReference>
<dbReference type="InterPro" id="IPR053154">
    <property type="entry name" value="c-di-AMP_regulator"/>
</dbReference>
<keyword evidence="1" id="KW-0472">Membrane</keyword>
<gene>
    <name evidence="2" type="ORF">HGG79_07230</name>
</gene>
<keyword evidence="3" id="KW-1185">Reference proteome</keyword>
<dbReference type="InterPro" id="IPR012505">
    <property type="entry name" value="YbbR"/>
</dbReference>
<comment type="caution">
    <text evidence="2">The sequence shown here is derived from an EMBL/GenBank/DDBJ whole genome shotgun (WGS) entry which is preliminary data.</text>
</comment>
<dbReference type="Gene3D" id="2.170.120.40">
    <property type="entry name" value="YbbR-like domain"/>
    <property type="match status" value="2"/>
</dbReference>
<keyword evidence="1" id="KW-0812">Transmembrane</keyword>
<dbReference type="RefSeq" id="WP_035147561.1">
    <property type="nucleotide sequence ID" value="NZ_JAAZWO010000006.1"/>
</dbReference>
<evidence type="ECO:0008006" key="4">
    <source>
        <dbReference type="Google" id="ProtNLM"/>
    </source>
</evidence>
<organism evidence="2 3">
    <name type="scientific">Clostridium tetanomorphum</name>
    <dbReference type="NCBI Taxonomy" id="1553"/>
    <lineage>
        <taxon>Bacteria</taxon>
        <taxon>Bacillati</taxon>
        <taxon>Bacillota</taxon>
        <taxon>Clostridia</taxon>
        <taxon>Eubacteriales</taxon>
        <taxon>Clostridiaceae</taxon>
        <taxon>Clostridium</taxon>
    </lineage>
</organism>